<dbReference type="EMBL" id="LQQA01000030">
    <property type="protein sequence ID" value="ORX12163.1"/>
    <property type="molecule type" value="Genomic_DNA"/>
</dbReference>
<dbReference type="PATRIC" id="fig|59750.3.peg.3046"/>
<evidence type="ECO:0000313" key="5">
    <source>
        <dbReference type="Proteomes" id="UP000070612"/>
    </source>
</evidence>
<evidence type="ECO:0000313" key="6">
    <source>
        <dbReference type="Proteomes" id="UP000193964"/>
    </source>
</evidence>
<dbReference type="EMBL" id="LGTW01000020">
    <property type="protein sequence ID" value="KWX21408.1"/>
    <property type="molecule type" value="Genomic_DNA"/>
</dbReference>
<keyword evidence="2" id="KW-0732">Signal</keyword>
<protein>
    <recommendedName>
        <fullName evidence="7">Lipoprotein</fullName>
    </recommendedName>
</protein>
<feature type="compositionally biased region" description="Low complexity" evidence="1">
    <location>
        <begin position="34"/>
        <end position="59"/>
    </location>
</feature>
<accession>A0A132PGC8</accession>
<evidence type="ECO:0000313" key="4">
    <source>
        <dbReference type="EMBL" id="ORX12163.1"/>
    </source>
</evidence>
<organism evidence="3 5">
    <name type="scientific">Mycolicibacterium wolinskyi</name>
    <dbReference type="NCBI Taxonomy" id="59750"/>
    <lineage>
        <taxon>Bacteria</taxon>
        <taxon>Bacillati</taxon>
        <taxon>Actinomycetota</taxon>
        <taxon>Actinomycetes</taxon>
        <taxon>Mycobacteriales</taxon>
        <taxon>Mycobacteriaceae</taxon>
        <taxon>Mycolicibacterium</taxon>
    </lineage>
</organism>
<name>A0A132PGC8_9MYCO</name>
<evidence type="ECO:0000313" key="3">
    <source>
        <dbReference type="EMBL" id="KWX21408.1"/>
    </source>
</evidence>
<feature type="chain" id="PRO_5007453228" description="Lipoprotein" evidence="2">
    <location>
        <begin position="29"/>
        <end position="89"/>
    </location>
</feature>
<sequence>MTSRRLPRRLAATAGLAALIGMGGFAVACGTGGEEAPSTPTTTTTTTTTTTAPSVAPTEKGLNPDGGNKFTPTHIVTPAPPTGGGKGGH</sequence>
<evidence type="ECO:0000256" key="2">
    <source>
        <dbReference type="SAM" id="SignalP"/>
    </source>
</evidence>
<keyword evidence="5" id="KW-1185">Reference proteome</keyword>
<comment type="caution">
    <text evidence="3">The sequence shown here is derived from an EMBL/GenBank/DDBJ whole genome shotgun (WGS) entry which is preliminary data.</text>
</comment>
<feature type="region of interest" description="Disordered" evidence="1">
    <location>
        <begin position="29"/>
        <end position="89"/>
    </location>
</feature>
<proteinExistence type="predicted"/>
<evidence type="ECO:0008006" key="7">
    <source>
        <dbReference type="Google" id="ProtNLM"/>
    </source>
</evidence>
<dbReference type="Proteomes" id="UP000193964">
    <property type="component" value="Unassembled WGS sequence"/>
</dbReference>
<dbReference type="Proteomes" id="UP000070612">
    <property type="component" value="Unassembled WGS sequence"/>
</dbReference>
<dbReference type="RefSeq" id="WP_067854742.1">
    <property type="nucleotide sequence ID" value="NZ_JACKUA010000032.1"/>
</dbReference>
<gene>
    <name evidence="3" type="ORF">AFM11_25910</name>
    <name evidence="4" type="ORF">AWC31_35985</name>
</gene>
<feature type="signal peptide" evidence="2">
    <location>
        <begin position="1"/>
        <end position="28"/>
    </location>
</feature>
<dbReference type="AlphaFoldDB" id="A0A132PGC8"/>
<reference evidence="3 5" key="1">
    <citation type="submission" date="2015-07" db="EMBL/GenBank/DDBJ databases">
        <title>A draft genome sequence of Mycobacterium wolinskyi.</title>
        <authorList>
            <person name="de Man T.J."/>
            <person name="Perry K.A."/>
            <person name="Coulliette A.D."/>
            <person name="Jensen B."/>
            <person name="Toney N.C."/>
            <person name="Limbago B.M."/>
            <person name="Noble-Wang J."/>
        </authorList>
    </citation>
    <scope>NUCLEOTIDE SEQUENCE [LARGE SCALE GENOMIC DNA]</scope>
    <source>
        <strain evidence="3 5">CDC_01</strain>
    </source>
</reference>
<dbReference type="PROSITE" id="PS51257">
    <property type="entry name" value="PROKAR_LIPOPROTEIN"/>
    <property type="match status" value="1"/>
</dbReference>
<evidence type="ECO:0000256" key="1">
    <source>
        <dbReference type="SAM" id="MobiDB-lite"/>
    </source>
</evidence>
<reference evidence="4 6" key="2">
    <citation type="submission" date="2016-01" db="EMBL/GenBank/DDBJ databases">
        <title>The new phylogeny of the genus Mycobacterium.</title>
        <authorList>
            <person name="Tarcisio F."/>
            <person name="Conor M."/>
            <person name="Antonella G."/>
            <person name="Elisabetta G."/>
            <person name="Giulia F.S."/>
            <person name="Sara T."/>
            <person name="Anna F."/>
            <person name="Clotilde B."/>
            <person name="Roberto B."/>
            <person name="Veronica D.S."/>
            <person name="Fabio R."/>
            <person name="Monica P."/>
            <person name="Olivier J."/>
            <person name="Enrico T."/>
            <person name="Nicola S."/>
        </authorList>
    </citation>
    <scope>NUCLEOTIDE SEQUENCE [LARGE SCALE GENOMIC DNA]</scope>
    <source>
        <strain evidence="4 6">ATCC 700010</strain>
    </source>
</reference>